<dbReference type="GO" id="GO:0004497">
    <property type="term" value="F:monooxygenase activity"/>
    <property type="evidence" value="ECO:0007669"/>
    <property type="project" value="UniProtKB-KW"/>
</dbReference>
<keyword evidence="6" id="KW-0812">Transmembrane</keyword>
<keyword evidence="8" id="KW-1185">Reference proteome</keyword>
<evidence type="ECO:0000256" key="2">
    <source>
        <dbReference type="ARBA" id="ARBA00022723"/>
    </source>
</evidence>
<keyword evidence="5" id="KW-0560">Oxidoreductase</keyword>
<evidence type="ECO:0000313" key="7">
    <source>
        <dbReference type="EMBL" id="KAF7189166.1"/>
    </source>
</evidence>
<dbReference type="PROSITE" id="PS00086">
    <property type="entry name" value="CYTOCHROME_P450"/>
    <property type="match status" value="1"/>
</dbReference>
<keyword evidence="2 4" id="KW-0479">Metal-binding</keyword>
<dbReference type="PANTHER" id="PTHR24305">
    <property type="entry name" value="CYTOCHROME P450"/>
    <property type="match status" value="1"/>
</dbReference>
<dbReference type="CDD" id="cd11062">
    <property type="entry name" value="CYP58-like"/>
    <property type="match status" value="1"/>
</dbReference>
<evidence type="ECO:0000256" key="6">
    <source>
        <dbReference type="SAM" id="Phobius"/>
    </source>
</evidence>
<keyword evidence="4 5" id="KW-0349">Heme</keyword>
<gene>
    <name evidence="7" type="ORF">HII31_09588</name>
</gene>
<organism evidence="7 8">
    <name type="scientific">Pseudocercospora fuligena</name>
    <dbReference type="NCBI Taxonomy" id="685502"/>
    <lineage>
        <taxon>Eukaryota</taxon>
        <taxon>Fungi</taxon>
        <taxon>Dikarya</taxon>
        <taxon>Ascomycota</taxon>
        <taxon>Pezizomycotina</taxon>
        <taxon>Dothideomycetes</taxon>
        <taxon>Dothideomycetidae</taxon>
        <taxon>Mycosphaerellales</taxon>
        <taxon>Mycosphaerellaceae</taxon>
        <taxon>Pseudocercospora</taxon>
    </lineage>
</organism>
<dbReference type="GO" id="GO:0005506">
    <property type="term" value="F:iron ion binding"/>
    <property type="evidence" value="ECO:0007669"/>
    <property type="project" value="InterPro"/>
</dbReference>
<dbReference type="SUPFAM" id="SSF48264">
    <property type="entry name" value="Cytochrome P450"/>
    <property type="match status" value="1"/>
</dbReference>
<dbReference type="Gene3D" id="1.10.630.10">
    <property type="entry name" value="Cytochrome P450"/>
    <property type="match status" value="1"/>
</dbReference>
<dbReference type="InterPro" id="IPR002401">
    <property type="entry name" value="Cyt_P450_E_grp-I"/>
</dbReference>
<dbReference type="InterPro" id="IPR001128">
    <property type="entry name" value="Cyt_P450"/>
</dbReference>
<dbReference type="Proteomes" id="UP000660729">
    <property type="component" value="Unassembled WGS sequence"/>
</dbReference>
<keyword evidence="5 7" id="KW-0503">Monooxygenase</keyword>
<feature type="transmembrane region" description="Helical" evidence="6">
    <location>
        <begin position="217"/>
        <end position="239"/>
    </location>
</feature>
<dbReference type="InterPro" id="IPR050121">
    <property type="entry name" value="Cytochrome_P450_monoxygenase"/>
</dbReference>
<evidence type="ECO:0000256" key="4">
    <source>
        <dbReference type="PIRSR" id="PIRSR602401-1"/>
    </source>
</evidence>
<name>A0A8H6RAT2_9PEZI</name>
<keyword evidence="6" id="KW-0472">Membrane</keyword>
<dbReference type="InterPro" id="IPR036396">
    <property type="entry name" value="Cyt_P450_sf"/>
</dbReference>
<dbReference type="Pfam" id="PF00067">
    <property type="entry name" value="p450"/>
    <property type="match status" value="1"/>
</dbReference>
<feature type="transmembrane region" description="Helical" evidence="6">
    <location>
        <begin position="12"/>
        <end position="32"/>
    </location>
</feature>
<dbReference type="EMBL" id="JABCIY010000194">
    <property type="protein sequence ID" value="KAF7189166.1"/>
    <property type="molecule type" value="Genomic_DNA"/>
</dbReference>
<comment type="cofactor">
    <cofactor evidence="1 4">
        <name>heme</name>
        <dbReference type="ChEBI" id="CHEBI:30413"/>
    </cofactor>
</comment>
<comment type="similarity">
    <text evidence="5">Belongs to the cytochrome P450 family.</text>
</comment>
<dbReference type="GO" id="GO:0020037">
    <property type="term" value="F:heme binding"/>
    <property type="evidence" value="ECO:0007669"/>
    <property type="project" value="InterPro"/>
</dbReference>
<evidence type="ECO:0000313" key="8">
    <source>
        <dbReference type="Proteomes" id="UP000660729"/>
    </source>
</evidence>
<proteinExistence type="inferred from homology"/>
<reference evidence="7" key="1">
    <citation type="submission" date="2020-04" db="EMBL/GenBank/DDBJ databases">
        <title>Draft genome resource of the tomato pathogen Pseudocercospora fuligena.</title>
        <authorList>
            <person name="Zaccaron A."/>
        </authorList>
    </citation>
    <scope>NUCLEOTIDE SEQUENCE</scope>
    <source>
        <strain evidence="7">PF001</strain>
    </source>
</reference>
<dbReference type="OrthoDB" id="3945418at2759"/>
<evidence type="ECO:0000256" key="3">
    <source>
        <dbReference type="ARBA" id="ARBA00023004"/>
    </source>
</evidence>
<evidence type="ECO:0000256" key="5">
    <source>
        <dbReference type="RuleBase" id="RU000461"/>
    </source>
</evidence>
<dbReference type="AlphaFoldDB" id="A0A8H6RAT2"/>
<keyword evidence="3 4" id="KW-0408">Iron</keyword>
<comment type="caution">
    <text evidence="7">The sequence shown here is derived from an EMBL/GenBank/DDBJ whole genome shotgun (WGS) entry which is preliminary data.</text>
</comment>
<dbReference type="PRINTS" id="PR00463">
    <property type="entry name" value="EP450I"/>
</dbReference>
<accession>A0A8H6RAT2</accession>
<keyword evidence="6" id="KW-1133">Transmembrane helix</keyword>
<dbReference type="PANTHER" id="PTHR24305:SF152">
    <property type="entry name" value="P450, PUTATIVE (EUROFUNG)-RELATED"/>
    <property type="match status" value="1"/>
</dbReference>
<dbReference type="InterPro" id="IPR017972">
    <property type="entry name" value="Cyt_P450_CS"/>
</dbReference>
<protein>
    <submittedName>
        <fullName evidence="7">Cytochrome P450 monooxygenase</fullName>
    </submittedName>
</protein>
<dbReference type="GO" id="GO:0016705">
    <property type="term" value="F:oxidoreductase activity, acting on paired donors, with incorporation or reduction of molecular oxygen"/>
    <property type="evidence" value="ECO:0007669"/>
    <property type="project" value="InterPro"/>
</dbReference>
<sequence length="519" mass="59563">MATSYILSQINIPQFISYALLLLISYKCTLYIQRLYFHPLSKFPGPKIMAMSRVYEFYWDSYLHGRLWSHLPSLHDKYGPIVRIGPDEIHIRDSAYFDHIFGFRPLDKWAIAARQFGLKYAMFGIEEYKLYVKRRAAFGDSFSKSKSFKLQPLVNEKIEKGCKIMRRKGKEGGSVDLAFLFRAVTAEIITEYMYGQQYGFFEDERTTRGLYDRRFDVLFGVTHLGRFIPWMVPIILIFLRSQIKALFGSKEPTASFLDFNNFAEKMQRKLIEQEGTHVDLNIGENNKTAAEVYIHSSLPLGDKTGSALTQATMAAWSGGWDTTAFSLTQTAYLVLQHPDVLKKLQAELREVWPDMSEDASMALLGDLPYLNAVVKEGLRLMHGALSRLTRVNPAVPEQYKGWTIPPGTKISMSTSDLHYDKEIWGDDVLVFRPDRWIDRPDLDRWLATFSKGTRVCAGQELAWLELKMILGALFRRFEMRIPEDEKVTDADILPYCDGFTPGPKNNMQRLPVVVKSVAS</sequence>
<evidence type="ECO:0000256" key="1">
    <source>
        <dbReference type="ARBA" id="ARBA00001971"/>
    </source>
</evidence>
<dbReference type="PRINTS" id="PR00385">
    <property type="entry name" value="P450"/>
</dbReference>
<feature type="binding site" description="axial binding residue" evidence="4">
    <location>
        <position position="456"/>
    </location>
    <ligand>
        <name>heme</name>
        <dbReference type="ChEBI" id="CHEBI:30413"/>
    </ligand>
    <ligandPart>
        <name>Fe</name>
        <dbReference type="ChEBI" id="CHEBI:18248"/>
    </ligandPart>
</feature>